<comment type="function">
    <text evidence="1">Component of the biogenesis of lysosome-related organelles complex-1 (BLOC-1) involved in endosomal cargo sorting.</text>
</comment>
<evidence type="ECO:0000256" key="2">
    <source>
        <dbReference type="ARBA" id="ARBA00004177"/>
    </source>
</evidence>
<feature type="compositionally biased region" description="Basic and acidic residues" evidence="8">
    <location>
        <begin position="1"/>
        <end position="27"/>
    </location>
</feature>
<dbReference type="AlphaFoldDB" id="A0A376B6B8"/>
<gene>
    <name evidence="10" type="ORF">SCODWIG_01953</name>
</gene>
<comment type="subcellular location">
    <subcellularLocation>
        <location evidence="2">Endosome</location>
    </subcellularLocation>
</comment>
<evidence type="ECO:0000256" key="5">
    <source>
        <dbReference type="ARBA" id="ARBA00022448"/>
    </source>
</evidence>
<dbReference type="InterPro" id="IPR019371">
    <property type="entry name" value="KxDL_dom"/>
</dbReference>
<proteinExistence type="inferred from homology"/>
<evidence type="ECO:0000259" key="9">
    <source>
        <dbReference type="Pfam" id="PF10241"/>
    </source>
</evidence>
<name>A0A376B6B8_9ASCO</name>
<evidence type="ECO:0000256" key="8">
    <source>
        <dbReference type="SAM" id="MobiDB-lite"/>
    </source>
</evidence>
<feature type="compositionally biased region" description="Polar residues" evidence="8">
    <location>
        <begin position="67"/>
        <end position="79"/>
    </location>
</feature>
<keyword evidence="11" id="KW-1185">Reference proteome</keyword>
<dbReference type="GO" id="GO:0032880">
    <property type="term" value="P:regulation of protein localization"/>
    <property type="evidence" value="ECO:0007669"/>
    <property type="project" value="TreeGrafter"/>
</dbReference>
<feature type="region of interest" description="Disordered" evidence="8">
    <location>
        <begin position="1"/>
        <end position="84"/>
    </location>
</feature>
<reference evidence="11" key="1">
    <citation type="submission" date="2018-06" db="EMBL/GenBank/DDBJ databases">
        <authorList>
            <person name="Guldener U."/>
        </authorList>
    </citation>
    <scope>NUCLEOTIDE SEQUENCE [LARGE SCALE GENOMIC DNA]</scope>
    <source>
        <strain evidence="11">UTAD17</strain>
    </source>
</reference>
<keyword evidence="6" id="KW-0967">Endosome</keyword>
<dbReference type="OrthoDB" id="4089816at2759"/>
<dbReference type="GO" id="GO:0007032">
    <property type="term" value="P:endosome organization"/>
    <property type="evidence" value="ECO:0007669"/>
    <property type="project" value="TreeGrafter"/>
</dbReference>
<organism evidence="10 11">
    <name type="scientific">Saccharomycodes ludwigii</name>
    <dbReference type="NCBI Taxonomy" id="36035"/>
    <lineage>
        <taxon>Eukaryota</taxon>
        <taxon>Fungi</taxon>
        <taxon>Dikarya</taxon>
        <taxon>Ascomycota</taxon>
        <taxon>Saccharomycotina</taxon>
        <taxon>Saccharomycetes</taxon>
        <taxon>Saccharomycodales</taxon>
        <taxon>Saccharomycodaceae</taxon>
        <taxon>Saccharomycodes</taxon>
    </lineage>
</organism>
<dbReference type="InterPro" id="IPR051390">
    <property type="entry name" value="BLOC-1_subunit_KXD1"/>
</dbReference>
<accession>A0A376B6B8</accession>
<dbReference type="VEuPathDB" id="FungiDB:SCODWIG_01953"/>
<dbReference type="GO" id="GO:0005768">
    <property type="term" value="C:endosome"/>
    <property type="evidence" value="ECO:0007669"/>
    <property type="project" value="UniProtKB-SubCell"/>
</dbReference>
<dbReference type="GO" id="GO:0031083">
    <property type="term" value="C:BLOC-1 complex"/>
    <property type="evidence" value="ECO:0007669"/>
    <property type="project" value="TreeGrafter"/>
</dbReference>
<keyword evidence="5" id="KW-0813">Transport</keyword>
<evidence type="ECO:0000256" key="4">
    <source>
        <dbReference type="ARBA" id="ARBA00016207"/>
    </source>
</evidence>
<dbReference type="PANTHER" id="PTHR37787">
    <property type="entry name" value="BIOGENESIS OF LYSOSOME-RELATED ORGANELLES COMPLEX 1 SUBUNIT KXD1"/>
    <property type="match status" value="1"/>
</dbReference>
<dbReference type="EMBL" id="UFAJ01000293">
    <property type="protein sequence ID" value="SSD60192.1"/>
    <property type="molecule type" value="Genomic_DNA"/>
</dbReference>
<evidence type="ECO:0000313" key="11">
    <source>
        <dbReference type="Proteomes" id="UP000262825"/>
    </source>
</evidence>
<feature type="compositionally biased region" description="Low complexity" evidence="8">
    <location>
        <begin position="55"/>
        <end position="66"/>
    </location>
</feature>
<feature type="compositionally biased region" description="Polar residues" evidence="8">
    <location>
        <begin position="28"/>
        <end position="37"/>
    </location>
</feature>
<evidence type="ECO:0000256" key="7">
    <source>
        <dbReference type="ARBA" id="ARBA00029808"/>
    </source>
</evidence>
<dbReference type="Pfam" id="PF10241">
    <property type="entry name" value="KxDL"/>
    <property type="match status" value="1"/>
</dbReference>
<dbReference type="PANTHER" id="PTHR37787:SF1">
    <property type="entry name" value="BIOGENESIS OF LYSOSOME-RELATED ORGANELLES COMPLEX 1 SUBUNIT KXD1"/>
    <property type="match status" value="1"/>
</dbReference>
<sequence>MSPYQHDEVQGDIRSNDSNEFIRERSRTPSINSQSYAIPTDSITIDSNDIDESTANESDSSDSNSTGFSCQSDNNNTQLSSNSNRMISNISSSRTEDLEHEVRVTGNGLLRHLSSTDTSMFDVSNFLFKSLEQTIEGVDFSECLQLQSKTSGLLNSKIEELTSLNQQLIAKFSSLQTKFKETDIRCSNSKKNLKNASHMVNRIKLKIARRYPIEYNQARYIINNNNSKDDDEIYNP</sequence>
<evidence type="ECO:0000256" key="6">
    <source>
        <dbReference type="ARBA" id="ARBA00022753"/>
    </source>
</evidence>
<comment type="similarity">
    <text evidence="3">Belongs to the KXD1 family.</text>
</comment>
<evidence type="ECO:0000256" key="1">
    <source>
        <dbReference type="ARBA" id="ARBA00002069"/>
    </source>
</evidence>
<dbReference type="Proteomes" id="UP000262825">
    <property type="component" value="Unassembled WGS sequence"/>
</dbReference>
<evidence type="ECO:0000313" key="10">
    <source>
        <dbReference type="EMBL" id="SSD60192.1"/>
    </source>
</evidence>
<evidence type="ECO:0000256" key="3">
    <source>
        <dbReference type="ARBA" id="ARBA00005913"/>
    </source>
</evidence>
<protein>
    <recommendedName>
        <fullName evidence="4">Biogenesis of lysosome-related organelles complex 1 subunit KXD1</fullName>
    </recommendedName>
    <alternativeName>
        <fullName evidence="7">KxDL homolog</fullName>
    </alternativeName>
</protein>
<feature type="domain" description="KxDL" evidence="9">
    <location>
        <begin position="130"/>
        <end position="215"/>
    </location>
</feature>